<evidence type="ECO:0000313" key="3">
    <source>
        <dbReference type="EMBL" id="PST84604.1"/>
    </source>
</evidence>
<feature type="domain" description="LTD" evidence="2">
    <location>
        <begin position="42"/>
        <end position="152"/>
    </location>
</feature>
<keyword evidence="1" id="KW-0732">Signal</keyword>
<evidence type="ECO:0000313" key="4">
    <source>
        <dbReference type="Proteomes" id="UP000240912"/>
    </source>
</evidence>
<gene>
    <name evidence="3" type="ORF">C7T94_00240</name>
</gene>
<dbReference type="Gene3D" id="2.60.40.4070">
    <property type="match status" value="1"/>
</dbReference>
<reference evidence="3 4" key="1">
    <citation type="submission" date="2018-03" db="EMBL/GenBank/DDBJ databases">
        <authorList>
            <person name="Keele B.F."/>
        </authorList>
    </citation>
    <scope>NUCLEOTIDE SEQUENCE [LARGE SCALE GENOMIC DNA]</scope>
    <source>
        <strain evidence="3 4">YL28-9</strain>
    </source>
</reference>
<dbReference type="Proteomes" id="UP000240912">
    <property type="component" value="Unassembled WGS sequence"/>
</dbReference>
<accession>A0A2T3HQ67</accession>
<proteinExistence type="predicted"/>
<dbReference type="EMBL" id="PYLS01000001">
    <property type="protein sequence ID" value="PST84604.1"/>
    <property type="molecule type" value="Genomic_DNA"/>
</dbReference>
<evidence type="ECO:0000259" key="2">
    <source>
        <dbReference type="Pfam" id="PF00932"/>
    </source>
</evidence>
<keyword evidence="4" id="KW-1185">Reference proteome</keyword>
<comment type="caution">
    <text evidence="3">The sequence shown here is derived from an EMBL/GenBank/DDBJ whole genome shotgun (WGS) entry which is preliminary data.</text>
</comment>
<dbReference type="InterPro" id="IPR036415">
    <property type="entry name" value="Lamin_tail_dom_sf"/>
</dbReference>
<feature type="signal peptide" evidence="1">
    <location>
        <begin position="1"/>
        <end position="22"/>
    </location>
</feature>
<dbReference type="Pfam" id="PF00932">
    <property type="entry name" value="LTD"/>
    <property type="match status" value="1"/>
</dbReference>
<dbReference type="AlphaFoldDB" id="A0A2T3HQ67"/>
<evidence type="ECO:0000256" key="1">
    <source>
        <dbReference type="SAM" id="SignalP"/>
    </source>
</evidence>
<name>A0A2T3HQ67_9SPHI</name>
<sequence length="585" mass="62376">MIPNMRNFSLILLICWAKIASAAFSCDFYDTARPARSFALRAGETIVINEIFANPGGNALLPVQEFVELWNPSTEPVVLTGWSFSDLRSKAVFGADTLAPGAFLLICSNADVAALGRFGKVHGISPWPALNNDEDMLTLSDAEGRIADQVRYDLGWYRASPSKGLSLERIKAGGTCGGRQNWLPCTDAGGITPGRMNTVAGFHDQAPPVILAAAAVAGDSSIILAFSGEPDTATSLRPASYKVNNGMGAPATVVPEDTDFRKVRLNFAGSIPRNREYLISTPGLRDCAGRPPARGECALFVPDTIAPGDVLISELLCNPRPGGVDFVELYNASAKTLDLSGLHLARADTLGKPADIRPLSATALLADAGSYRAFSINPAMLSGQYPQAPAAMLVGVGRLPAYYNQSGSVLLLQNGRLIDRLDYTEGMHHPLLQNMKGVSLERSDFNQPAFITGNFSSASAAAGYATPGYRNSRQADSSQINRVVLGVTTFSPDGDGRADVLPVHYKLAAPDNLATLTVYTDRGVKIRILLRNEVAGGTGTVEWDGRDEQGRPCPAGVYLVHFSSFGLKGTRFSTHKACVLARNLN</sequence>
<organism evidence="3 4">
    <name type="scientific">Pedobacter yulinensis</name>
    <dbReference type="NCBI Taxonomy" id="2126353"/>
    <lineage>
        <taxon>Bacteria</taxon>
        <taxon>Pseudomonadati</taxon>
        <taxon>Bacteroidota</taxon>
        <taxon>Sphingobacteriia</taxon>
        <taxon>Sphingobacteriales</taxon>
        <taxon>Sphingobacteriaceae</taxon>
        <taxon>Pedobacter</taxon>
    </lineage>
</organism>
<dbReference type="SUPFAM" id="SSF74853">
    <property type="entry name" value="Lamin A/C globular tail domain"/>
    <property type="match status" value="1"/>
</dbReference>
<feature type="chain" id="PRO_5015668030" description="LTD domain-containing protein" evidence="1">
    <location>
        <begin position="23"/>
        <end position="585"/>
    </location>
</feature>
<dbReference type="InterPro" id="IPR001322">
    <property type="entry name" value="Lamin_tail_dom"/>
</dbReference>
<protein>
    <recommendedName>
        <fullName evidence="2">LTD domain-containing protein</fullName>
    </recommendedName>
</protein>
<dbReference type="OrthoDB" id="9758406at2"/>